<dbReference type="PROSITE" id="PS50404">
    <property type="entry name" value="GST_NTER"/>
    <property type="match status" value="1"/>
</dbReference>
<dbReference type="InterPro" id="IPR050213">
    <property type="entry name" value="GST_superfamily"/>
</dbReference>
<evidence type="ECO:0000259" key="2">
    <source>
        <dbReference type="PROSITE" id="PS50405"/>
    </source>
</evidence>
<feature type="domain" description="GST C-terminal" evidence="2">
    <location>
        <begin position="98"/>
        <end position="221"/>
    </location>
</feature>
<dbReference type="GO" id="GO:0006749">
    <property type="term" value="P:glutathione metabolic process"/>
    <property type="evidence" value="ECO:0007669"/>
    <property type="project" value="TreeGrafter"/>
</dbReference>
<reference evidence="3" key="1">
    <citation type="submission" date="2023-08" db="EMBL/GenBank/DDBJ databases">
        <authorList>
            <person name="Audoor S."/>
            <person name="Bilcke G."/>
        </authorList>
    </citation>
    <scope>NUCLEOTIDE SEQUENCE</scope>
</reference>
<protein>
    <recommendedName>
        <fullName evidence="5">Glutathione transferase</fullName>
    </recommendedName>
</protein>
<dbReference type="InterPro" id="IPR036282">
    <property type="entry name" value="Glutathione-S-Trfase_C_sf"/>
</dbReference>
<keyword evidence="4" id="KW-1185">Reference proteome</keyword>
<dbReference type="GO" id="GO:0004364">
    <property type="term" value="F:glutathione transferase activity"/>
    <property type="evidence" value="ECO:0007669"/>
    <property type="project" value="TreeGrafter"/>
</dbReference>
<dbReference type="InterPro" id="IPR004046">
    <property type="entry name" value="GST_C"/>
</dbReference>
<dbReference type="Gene3D" id="1.20.1050.10">
    <property type="match status" value="1"/>
</dbReference>
<evidence type="ECO:0000313" key="3">
    <source>
        <dbReference type="EMBL" id="CAJ1966397.1"/>
    </source>
</evidence>
<dbReference type="InterPro" id="IPR010987">
    <property type="entry name" value="Glutathione-S-Trfase_C-like"/>
</dbReference>
<dbReference type="PANTHER" id="PTHR11571">
    <property type="entry name" value="GLUTATHIONE S-TRANSFERASE"/>
    <property type="match status" value="1"/>
</dbReference>
<name>A0AAD2G8W7_9STRA</name>
<evidence type="ECO:0008006" key="5">
    <source>
        <dbReference type="Google" id="ProtNLM"/>
    </source>
</evidence>
<evidence type="ECO:0000259" key="1">
    <source>
        <dbReference type="PROSITE" id="PS50404"/>
    </source>
</evidence>
<dbReference type="PROSITE" id="PS50405">
    <property type="entry name" value="GST_CTER"/>
    <property type="match status" value="1"/>
</dbReference>
<dbReference type="EMBL" id="CAKOGP040002280">
    <property type="protein sequence ID" value="CAJ1966397.1"/>
    <property type="molecule type" value="Genomic_DNA"/>
</dbReference>
<evidence type="ECO:0000313" key="4">
    <source>
        <dbReference type="Proteomes" id="UP001295423"/>
    </source>
</evidence>
<dbReference type="PANTHER" id="PTHR11571:SF150">
    <property type="entry name" value="GLUTATHIONE S-TRANSFERASE"/>
    <property type="match status" value="1"/>
</dbReference>
<dbReference type="AlphaFoldDB" id="A0AAD2G8W7"/>
<organism evidence="3 4">
    <name type="scientific">Cylindrotheca closterium</name>
    <dbReference type="NCBI Taxonomy" id="2856"/>
    <lineage>
        <taxon>Eukaryota</taxon>
        <taxon>Sar</taxon>
        <taxon>Stramenopiles</taxon>
        <taxon>Ochrophyta</taxon>
        <taxon>Bacillariophyta</taxon>
        <taxon>Bacillariophyceae</taxon>
        <taxon>Bacillariophycidae</taxon>
        <taxon>Bacillariales</taxon>
        <taxon>Bacillariaceae</taxon>
        <taxon>Cylindrotheca</taxon>
    </lineage>
</organism>
<accession>A0AAD2G8W7</accession>
<dbReference type="SUPFAM" id="SSF47616">
    <property type="entry name" value="GST C-terminal domain-like"/>
    <property type="match status" value="1"/>
</dbReference>
<dbReference type="Gene3D" id="3.40.30.10">
    <property type="entry name" value="Glutaredoxin"/>
    <property type="match status" value="1"/>
</dbReference>
<sequence length="221" mass="24810">MKISPSSKLVLNYLEIPNGIGGRGGALRFFLLSQGIPFEEKLFALGEEWETEKKRLKESGENPTAKTPVVFVDGQTPLPEHIATARLLAQVHGCASTDVYKNYIQDLVADEYQGFRDTWVDQVFTATDEEKAAYKSEGLPNRLAQFDALYSKFMTDDFYLGVSEKTKQPLWGDAACFGLVRDHIVTGIMVRDDLKKYPKLEAMFSAYEKIPAVAQWIASKN</sequence>
<comment type="caution">
    <text evidence="3">The sequence shown here is derived from an EMBL/GenBank/DDBJ whole genome shotgun (WGS) entry which is preliminary data.</text>
</comment>
<dbReference type="SUPFAM" id="SSF52833">
    <property type="entry name" value="Thioredoxin-like"/>
    <property type="match status" value="1"/>
</dbReference>
<dbReference type="Pfam" id="PF14497">
    <property type="entry name" value="GST_C_3"/>
    <property type="match status" value="1"/>
</dbReference>
<dbReference type="InterPro" id="IPR036249">
    <property type="entry name" value="Thioredoxin-like_sf"/>
</dbReference>
<feature type="domain" description="GST N-terminal" evidence="1">
    <location>
        <begin position="11"/>
        <end position="96"/>
    </location>
</feature>
<gene>
    <name evidence="3" type="ORF">CYCCA115_LOCUS21981</name>
</gene>
<dbReference type="InterPro" id="IPR004045">
    <property type="entry name" value="Glutathione_S-Trfase_N"/>
</dbReference>
<dbReference type="Proteomes" id="UP001295423">
    <property type="component" value="Unassembled WGS sequence"/>
</dbReference>
<proteinExistence type="predicted"/>